<protein>
    <submittedName>
        <fullName evidence="6">Transcriptional regulator</fullName>
    </submittedName>
</protein>
<sequence length="312" mass="34096">MEGLRRKLPSANALFVFEAAARHENFTRAAEELNVTQPAVSRTLAGLEQHLGARLFLRGKPGARLTEDGILLKKVVESAFSQIDGVLDQLQERRTGKAQVTLSVSTAFTTHWLMPRIATFQKAFSDVDLRFQLIPGPVTGPTGGVDIAMRYGGPSDSTGWFVMREAYVPVCAPSYLDPPPEGGPALIRLDGTAAEGVASRMPGTHQRRESQLAFSDYAVVVQAALVGQGIAAGWMNIVSYWMNEERLVPAVEEMVLPGRDCRLLTRADGPHREVVHAVRDWLVDQMQADLRQIARRYPALGVETLLTPGGQA</sequence>
<accession>A0A0T5NPH8</accession>
<dbReference type="PANTHER" id="PTHR30537">
    <property type="entry name" value="HTH-TYPE TRANSCRIPTIONAL REGULATOR"/>
    <property type="match status" value="1"/>
</dbReference>
<dbReference type="STRING" id="1641875.XM53_19040"/>
<dbReference type="InterPro" id="IPR036390">
    <property type="entry name" value="WH_DNA-bd_sf"/>
</dbReference>
<dbReference type="PRINTS" id="PR00039">
    <property type="entry name" value="HTHLYSR"/>
</dbReference>
<organism evidence="6 7">
    <name type="scientific">Roseovarius atlanticus</name>
    <dbReference type="NCBI Taxonomy" id="1641875"/>
    <lineage>
        <taxon>Bacteria</taxon>
        <taxon>Pseudomonadati</taxon>
        <taxon>Pseudomonadota</taxon>
        <taxon>Alphaproteobacteria</taxon>
        <taxon>Rhodobacterales</taxon>
        <taxon>Roseobacteraceae</taxon>
        <taxon>Roseovarius</taxon>
    </lineage>
</organism>
<dbReference type="InterPro" id="IPR005119">
    <property type="entry name" value="LysR_subst-bd"/>
</dbReference>
<dbReference type="AlphaFoldDB" id="A0A0T5NPH8"/>
<dbReference type="PATRIC" id="fig|1641875.4.peg.2339"/>
<dbReference type="InterPro" id="IPR058163">
    <property type="entry name" value="LysR-type_TF_proteobact-type"/>
</dbReference>
<dbReference type="PROSITE" id="PS50931">
    <property type="entry name" value="HTH_LYSR"/>
    <property type="match status" value="1"/>
</dbReference>
<dbReference type="Gene3D" id="3.40.190.10">
    <property type="entry name" value="Periplasmic binding protein-like II"/>
    <property type="match status" value="2"/>
</dbReference>
<dbReference type="SUPFAM" id="SSF46785">
    <property type="entry name" value="Winged helix' DNA-binding domain"/>
    <property type="match status" value="1"/>
</dbReference>
<evidence type="ECO:0000256" key="1">
    <source>
        <dbReference type="ARBA" id="ARBA00009437"/>
    </source>
</evidence>
<dbReference type="GO" id="GO:0003700">
    <property type="term" value="F:DNA-binding transcription factor activity"/>
    <property type="evidence" value="ECO:0007669"/>
    <property type="project" value="InterPro"/>
</dbReference>
<dbReference type="RefSeq" id="WP_057796237.1">
    <property type="nucleotide sequence ID" value="NZ_LAXJ01000026.1"/>
</dbReference>
<dbReference type="EMBL" id="LAXJ01000026">
    <property type="protein sequence ID" value="KRS10839.1"/>
    <property type="molecule type" value="Genomic_DNA"/>
</dbReference>
<feature type="domain" description="HTH lysR-type" evidence="5">
    <location>
        <begin position="9"/>
        <end position="66"/>
    </location>
</feature>
<comment type="caution">
    <text evidence="6">The sequence shown here is derived from an EMBL/GenBank/DDBJ whole genome shotgun (WGS) entry which is preliminary data.</text>
</comment>
<evidence type="ECO:0000256" key="4">
    <source>
        <dbReference type="ARBA" id="ARBA00023163"/>
    </source>
</evidence>
<reference evidence="6 7" key="1">
    <citation type="submission" date="2015-04" db="EMBL/GenBank/DDBJ databases">
        <title>The draft genome sequence of Roseovarius sp.R12b.</title>
        <authorList>
            <person name="Li G."/>
            <person name="Lai Q."/>
            <person name="Shao Z."/>
            <person name="Yan P."/>
        </authorList>
    </citation>
    <scope>NUCLEOTIDE SEQUENCE [LARGE SCALE GENOMIC DNA]</scope>
    <source>
        <strain evidence="6 7">R12B</strain>
    </source>
</reference>
<keyword evidence="7" id="KW-1185">Reference proteome</keyword>
<gene>
    <name evidence="6" type="ORF">XM53_19040</name>
</gene>
<comment type="similarity">
    <text evidence="1">Belongs to the LysR transcriptional regulatory family.</text>
</comment>
<dbReference type="PANTHER" id="PTHR30537:SF74">
    <property type="entry name" value="HTH-TYPE TRANSCRIPTIONAL REGULATOR TRPI"/>
    <property type="match status" value="1"/>
</dbReference>
<name>A0A0T5NPH8_9RHOB</name>
<keyword evidence="3" id="KW-0238">DNA-binding</keyword>
<dbReference type="SUPFAM" id="SSF53850">
    <property type="entry name" value="Periplasmic binding protein-like II"/>
    <property type="match status" value="1"/>
</dbReference>
<evidence type="ECO:0000256" key="3">
    <source>
        <dbReference type="ARBA" id="ARBA00023125"/>
    </source>
</evidence>
<dbReference type="GO" id="GO:0006351">
    <property type="term" value="P:DNA-templated transcription"/>
    <property type="evidence" value="ECO:0007669"/>
    <property type="project" value="TreeGrafter"/>
</dbReference>
<evidence type="ECO:0000313" key="7">
    <source>
        <dbReference type="Proteomes" id="UP000051295"/>
    </source>
</evidence>
<evidence type="ECO:0000259" key="5">
    <source>
        <dbReference type="PROSITE" id="PS50931"/>
    </source>
</evidence>
<dbReference type="Pfam" id="PF03466">
    <property type="entry name" value="LysR_substrate"/>
    <property type="match status" value="1"/>
</dbReference>
<dbReference type="Proteomes" id="UP000051295">
    <property type="component" value="Unassembled WGS sequence"/>
</dbReference>
<dbReference type="InterPro" id="IPR036388">
    <property type="entry name" value="WH-like_DNA-bd_sf"/>
</dbReference>
<keyword evidence="2" id="KW-0805">Transcription regulation</keyword>
<evidence type="ECO:0000313" key="6">
    <source>
        <dbReference type="EMBL" id="KRS10839.1"/>
    </source>
</evidence>
<evidence type="ECO:0000256" key="2">
    <source>
        <dbReference type="ARBA" id="ARBA00023015"/>
    </source>
</evidence>
<keyword evidence="4" id="KW-0804">Transcription</keyword>
<dbReference type="InterPro" id="IPR000847">
    <property type="entry name" value="LysR_HTH_N"/>
</dbReference>
<dbReference type="Gene3D" id="1.10.10.10">
    <property type="entry name" value="Winged helix-like DNA-binding domain superfamily/Winged helix DNA-binding domain"/>
    <property type="match status" value="1"/>
</dbReference>
<dbReference type="GO" id="GO:0043565">
    <property type="term" value="F:sequence-specific DNA binding"/>
    <property type="evidence" value="ECO:0007669"/>
    <property type="project" value="TreeGrafter"/>
</dbReference>
<proteinExistence type="inferred from homology"/>
<dbReference type="Pfam" id="PF00126">
    <property type="entry name" value="HTH_1"/>
    <property type="match status" value="1"/>
</dbReference>
<dbReference type="OrthoDB" id="9804958at2"/>